<accession>H8KSW0</accession>
<keyword evidence="1" id="KW-1133">Transmembrane helix</keyword>
<evidence type="ECO:0000313" key="3">
    <source>
        <dbReference type="Proteomes" id="UP000007590"/>
    </source>
</evidence>
<dbReference type="Proteomes" id="UP000007590">
    <property type="component" value="Chromosome"/>
</dbReference>
<sequence length="168" mass="18589">MTNYIWRMIQRIQSIYLAVAFLAASALFFVPVVSFVDLDNIGQGSIKELVEIRALGKYVMSMAGPNKVEAYTPGLILTVLVAGLALAAIFTFKNRKLQINLCWLNAFLAIGLSVFMMLKAQPESVGQVSDWSAKIGAYLFSVIIICLILAIKSIRKDDNLIKSADRLR</sequence>
<dbReference type="KEGG" id="scn:Solca_0276"/>
<feature type="transmembrane region" description="Helical" evidence="1">
    <location>
        <begin position="131"/>
        <end position="151"/>
    </location>
</feature>
<dbReference type="HOGENOM" id="CLU_132526_1_0_10"/>
<keyword evidence="1" id="KW-0472">Membrane</keyword>
<dbReference type="eggNOG" id="ENOG5031M58">
    <property type="taxonomic scope" value="Bacteria"/>
</dbReference>
<dbReference type="AlphaFoldDB" id="H8KSW0"/>
<evidence type="ECO:0000313" key="2">
    <source>
        <dbReference type="EMBL" id="AFD05420.1"/>
    </source>
</evidence>
<dbReference type="InterPro" id="IPR025635">
    <property type="entry name" value="DUF4293"/>
</dbReference>
<feature type="transmembrane region" description="Helical" evidence="1">
    <location>
        <begin position="15"/>
        <end position="36"/>
    </location>
</feature>
<feature type="transmembrane region" description="Helical" evidence="1">
    <location>
        <begin position="99"/>
        <end position="119"/>
    </location>
</feature>
<dbReference type="RefSeq" id="WP_014678648.1">
    <property type="nucleotide sequence ID" value="NC_017770.1"/>
</dbReference>
<feature type="transmembrane region" description="Helical" evidence="1">
    <location>
        <begin position="70"/>
        <end position="92"/>
    </location>
</feature>
<reference evidence="2" key="1">
    <citation type="submission" date="2012-02" db="EMBL/GenBank/DDBJ databases">
        <title>The complete genome of Solitalea canadensis DSM 3403.</title>
        <authorList>
            <consortium name="US DOE Joint Genome Institute (JGI-PGF)"/>
            <person name="Lucas S."/>
            <person name="Copeland A."/>
            <person name="Lapidus A."/>
            <person name="Glavina del Rio T."/>
            <person name="Dalin E."/>
            <person name="Tice H."/>
            <person name="Bruce D."/>
            <person name="Goodwin L."/>
            <person name="Pitluck S."/>
            <person name="Peters L."/>
            <person name="Ovchinnikova G."/>
            <person name="Lu M."/>
            <person name="Kyrpides N."/>
            <person name="Mavromatis K."/>
            <person name="Ivanova N."/>
            <person name="Brettin T."/>
            <person name="Detter J.C."/>
            <person name="Han C."/>
            <person name="Larimer F."/>
            <person name="Land M."/>
            <person name="Hauser L."/>
            <person name="Markowitz V."/>
            <person name="Cheng J.-F."/>
            <person name="Hugenholtz P."/>
            <person name="Woyke T."/>
            <person name="Wu D."/>
            <person name="Spring S."/>
            <person name="Schroeder M."/>
            <person name="Kopitz M."/>
            <person name="Brambilla E."/>
            <person name="Klenk H.-P."/>
            <person name="Eisen J.A."/>
        </authorList>
    </citation>
    <scope>NUCLEOTIDE SEQUENCE</scope>
    <source>
        <strain evidence="2">DSM 3403</strain>
    </source>
</reference>
<dbReference type="Pfam" id="PF14126">
    <property type="entry name" value="DUF4293"/>
    <property type="match status" value="1"/>
</dbReference>
<dbReference type="STRING" id="929556.Solca_0276"/>
<gene>
    <name evidence="2" type="ordered locus">Solca_0276</name>
</gene>
<keyword evidence="1" id="KW-0812">Transmembrane</keyword>
<evidence type="ECO:0008006" key="4">
    <source>
        <dbReference type="Google" id="ProtNLM"/>
    </source>
</evidence>
<proteinExistence type="predicted"/>
<protein>
    <recommendedName>
        <fullName evidence="4">DUF4293 family protein</fullName>
    </recommendedName>
</protein>
<keyword evidence="3" id="KW-1185">Reference proteome</keyword>
<organism evidence="2 3">
    <name type="scientific">Solitalea canadensis (strain ATCC 29591 / DSM 3403 / JCM 21819 / LMG 8368 / NBRC 15130 / NCIMB 12057 / USAM 9D)</name>
    <name type="common">Flexibacter canadensis</name>
    <dbReference type="NCBI Taxonomy" id="929556"/>
    <lineage>
        <taxon>Bacteria</taxon>
        <taxon>Pseudomonadati</taxon>
        <taxon>Bacteroidota</taxon>
        <taxon>Sphingobacteriia</taxon>
        <taxon>Sphingobacteriales</taxon>
        <taxon>Sphingobacteriaceae</taxon>
        <taxon>Solitalea</taxon>
    </lineage>
</organism>
<name>H8KSW0_SOLCM</name>
<dbReference type="EMBL" id="CP003349">
    <property type="protein sequence ID" value="AFD05420.1"/>
    <property type="molecule type" value="Genomic_DNA"/>
</dbReference>
<evidence type="ECO:0000256" key="1">
    <source>
        <dbReference type="SAM" id="Phobius"/>
    </source>
</evidence>